<keyword evidence="11" id="KW-1185">Reference proteome</keyword>
<dbReference type="InterPro" id="IPR014729">
    <property type="entry name" value="Rossmann-like_a/b/a_fold"/>
</dbReference>
<dbReference type="GO" id="GO:0005737">
    <property type="term" value="C:cytoplasm"/>
    <property type="evidence" value="ECO:0007669"/>
    <property type="project" value="UniProtKB-SubCell"/>
</dbReference>
<evidence type="ECO:0000256" key="4">
    <source>
        <dbReference type="ARBA" id="ARBA00022694"/>
    </source>
</evidence>
<dbReference type="STRING" id="531814.SAMN04487944_12513"/>
<dbReference type="OrthoDB" id="9807403at2"/>
<dbReference type="InterPro" id="IPR012094">
    <property type="entry name" value="tRNA_Ile_lys_synt"/>
</dbReference>
<dbReference type="InterPro" id="IPR012795">
    <property type="entry name" value="tRNA_Ile_lys_synt_N"/>
</dbReference>
<dbReference type="SUPFAM" id="SSF52402">
    <property type="entry name" value="Adenine nucleotide alpha hydrolases-like"/>
    <property type="match status" value="1"/>
</dbReference>
<evidence type="ECO:0000313" key="11">
    <source>
        <dbReference type="Proteomes" id="UP000199687"/>
    </source>
</evidence>
<keyword evidence="2 8" id="KW-0963">Cytoplasm</keyword>
<dbReference type="Pfam" id="PF01171">
    <property type="entry name" value="ATP_bind_3"/>
    <property type="match status" value="1"/>
</dbReference>
<dbReference type="GO" id="GO:0006400">
    <property type="term" value="P:tRNA modification"/>
    <property type="evidence" value="ECO:0007669"/>
    <property type="project" value="UniProtKB-UniRule"/>
</dbReference>
<evidence type="ECO:0000313" key="10">
    <source>
        <dbReference type="EMBL" id="SES22633.1"/>
    </source>
</evidence>
<comment type="catalytic activity">
    <reaction evidence="7 8">
        <text>cytidine(34) in tRNA(Ile2) + L-lysine + ATP = lysidine(34) in tRNA(Ile2) + AMP + diphosphate + H(+)</text>
        <dbReference type="Rhea" id="RHEA:43744"/>
        <dbReference type="Rhea" id="RHEA-COMP:10625"/>
        <dbReference type="Rhea" id="RHEA-COMP:10670"/>
        <dbReference type="ChEBI" id="CHEBI:15378"/>
        <dbReference type="ChEBI" id="CHEBI:30616"/>
        <dbReference type="ChEBI" id="CHEBI:32551"/>
        <dbReference type="ChEBI" id="CHEBI:33019"/>
        <dbReference type="ChEBI" id="CHEBI:82748"/>
        <dbReference type="ChEBI" id="CHEBI:83665"/>
        <dbReference type="ChEBI" id="CHEBI:456215"/>
        <dbReference type="EC" id="6.3.4.19"/>
    </reaction>
</comment>
<keyword evidence="3 8" id="KW-0436">Ligase</keyword>
<organism evidence="10 11">
    <name type="scientific">Gracilibacillus ureilyticus</name>
    <dbReference type="NCBI Taxonomy" id="531814"/>
    <lineage>
        <taxon>Bacteria</taxon>
        <taxon>Bacillati</taxon>
        <taxon>Bacillota</taxon>
        <taxon>Bacilli</taxon>
        <taxon>Bacillales</taxon>
        <taxon>Bacillaceae</taxon>
        <taxon>Gracilibacillus</taxon>
    </lineage>
</organism>
<protein>
    <recommendedName>
        <fullName evidence="8">tRNA(Ile)-lysidine synthase</fullName>
        <ecNumber evidence="8">6.3.4.19</ecNumber>
    </recommendedName>
    <alternativeName>
        <fullName evidence="8">tRNA(Ile)-2-lysyl-cytidine synthase</fullName>
    </alternativeName>
    <alternativeName>
        <fullName evidence="8">tRNA(Ile)-lysidine synthetase</fullName>
    </alternativeName>
</protein>
<dbReference type="AlphaFoldDB" id="A0A1H9VN56"/>
<dbReference type="InterPro" id="IPR012796">
    <property type="entry name" value="Lysidine-tRNA-synth_C"/>
</dbReference>
<comment type="function">
    <text evidence="8">Ligates lysine onto the cytidine present at position 34 of the AUA codon-specific tRNA(Ile) that contains the anticodon CAU, in an ATP-dependent manner. Cytidine is converted to lysidine, thus changing the amino acid specificity of the tRNA from methionine to isoleucine.</text>
</comment>
<keyword evidence="6 8" id="KW-0067">ATP-binding</keyword>
<dbReference type="Pfam" id="PF11734">
    <property type="entry name" value="TilS_C"/>
    <property type="match status" value="1"/>
</dbReference>
<comment type="similarity">
    <text evidence="8">Belongs to the tRNA(Ile)-lysidine synthase family.</text>
</comment>
<dbReference type="RefSeq" id="WP_089743927.1">
    <property type="nucleotide sequence ID" value="NZ_FOGL01000025.1"/>
</dbReference>
<keyword evidence="4 8" id="KW-0819">tRNA processing</keyword>
<dbReference type="PANTHER" id="PTHR43033:SF1">
    <property type="entry name" value="TRNA(ILE)-LYSIDINE SYNTHASE-RELATED"/>
    <property type="match status" value="1"/>
</dbReference>
<keyword evidence="5 8" id="KW-0547">Nucleotide-binding</keyword>
<dbReference type="InterPro" id="IPR011063">
    <property type="entry name" value="TilS/TtcA_N"/>
</dbReference>
<dbReference type="PANTHER" id="PTHR43033">
    <property type="entry name" value="TRNA(ILE)-LYSIDINE SYNTHASE-RELATED"/>
    <property type="match status" value="1"/>
</dbReference>
<dbReference type="EC" id="6.3.4.19" evidence="8"/>
<evidence type="ECO:0000256" key="2">
    <source>
        <dbReference type="ARBA" id="ARBA00022490"/>
    </source>
</evidence>
<evidence type="ECO:0000256" key="6">
    <source>
        <dbReference type="ARBA" id="ARBA00022840"/>
    </source>
</evidence>
<sequence>MNSGKFDQNVQNFMRRHQLLHEGATVVVGVSGGADSMALLHFLVSVKDQMGLKVIAVSVDHGLRGNESLEDVRFVQEVCEEWAIPFVGKTVDVKRDKDKEGTQVAARKLRYQVYEQVMNQYKADYLALGHHGDDQVETVLMRLVQHANPALLKGIPVKRPFANGQIIRPLLCCTKAEIYRYCEERGLQIREDPSNQSLAYTRNYYRLKVLPLLKEKNPSVHRQVQQLTERLTEDEDCLLQQAKAMVKEVVQFQSNDQTASFFIPSFLNYPIALQRRALHLILNYLYQEVPEGISTKHEEDILTLLNHEKANVTIDFPQSMQVTKSYQNIMFGFTTTETAGLQNEIQEIHIPGENHLLNQAILRASYSVGSFRETKHSILLPLEASIFPLTIRTRRPGDRLKLRGLNGSKKVKDIFIDEKIPIAERDKWPLLIANDGSILWVIGLKKAEVNINKQAMNCLLLEYIEPTI</sequence>
<dbReference type="HAMAP" id="MF_01161">
    <property type="entry name" value="tRNA_Ile_lys_synt"/>
    <property type="match status" value="1"/>
</dbReference>
<dbReference type="GO" id="GO:0032267">
    <property type="term" value="F:tRNA(Ile)-lysidine synthase activity"/>
    <property type="evidence" value="ECO:0007669"/>
    <property type="project" value="UniProtKB-EC"/>
</dbReference>
<dbReference type="Gene3D" id="3.30.465.60">
    <property type="match status" value="1"/>
</dbReference>
<dbReference type="CDD" id="cd01992">
    <property type="entry name" value="TilS_N"/>
    <property type="match status" value="1"/>
</dbReference>
<name>A0A1H9VN56_9BACI</name>
<evidence type="ECO:0000256" key="8">
    <source>
        <dbReference type="HAMAP-Rule" id="MF_01161"/>
    </source>
</evidence>
<dbReference type="EMBL" id="FOGL01000025">
    <property type="protein sequence ID" value="SES22633.1"/>
    <property type="molecule type" value="Genomic_DNA"/>
</dbReference>
<evidence type="ECO:0000259" key="9">
    <source>
        <dbReference type="SMART" id="SM00977"/>
    </source>
</evidence>
<dbReference type="InterPro" id="IPR015262">
    <property type="entry name" value="tRNA_Ile_lys_synt_subst-bd"/>
</dbReference>
<accession>A0A1H9VN56</accession>
<dbReference type="Gene3D" id="3.40.50.620">
    <property type="entry name" value="HUPs"/>
    <property type="match status" value="1"/>
</dbReference>
<dbReference type="SUPFAM" id="SSF56037">
    <property type="entry name" value="PheT/TilS domain"/>
    <property type="match status" value="1"/>
</dbReference>
<proteinExistence type="inferred from homology"/>
<evidence type="ECO:0000256" key="1">
    <source>
        <dbReference type="ARBA" id="ARBA00004496"/>
    </source>
</evidence>
<comment type="domain">
    <text evidence="8">The N-terminal region contains the highly conserved SGGXDS motif, predicted to be a P-loop motif involved in ATP binding.</text>
</comment>
<dbReference type="Proteomes" id="UP000199687">
    <property type="component" value="Unassembled WGS sequence"/>
</dbReference>
<feature type="binding site" evidence="8">
    <location>
        <begin position="31"/>
        <end position="36"/>
    </location>
    <ligand>
        <name>ATP</name>
        <dbReference type="ChEBI" id="CHEBI:30616"/>
    </ligand>
</feature>
<dbReference type="SUPFAM" id="SSF82829">
    <property type="entry name" value="MesJ substrate recognition domain-like"/>
    <property type="match status" value="1"/>
</dbReference>
<evidence type="ECO:0000256" key="7">
    <source>
        <dbReference type="ARBA" id="ARBA00048539"/>
    </source>
</evidence>
<reference evidence="10 11" key="1">
    <citation type="submission" date="2016-10" db="EMBL/GenBank/DDBJ databases">
        <authorList>
            <person name="de Groot N.N."/>
        </authorList>
    </citation>
    <scope>NUCLEOTIDE SEQUENCE [LARGE SCALE GENOMIC DNA]</scope>
    <source>
        <strain evidence="10 11">CGMCC 1.7727</strain>
    </source>
</reference>
<dbReference type="Pfam" id="PF09179">
    <property type="entry name" value="TilS"/>
    <property type="match status" value="1"/>
</dbReference>
<dbReference type="SMART" id="SM00977">
    <property type="entry name" value="TilS_C"/>
    <property type="match status" value="1"/>
</dbReference>
<dbReference type="NCBIfam" id="TIGR02433">
    <property type="entry name" value="lysidine_TilS_C"/>
    <property type="match status" value="1"/>
</dbReference>
<comment type="subcellular location">
    <subcellularLocation>
        <location evidence="1 8">Cytoplasm</location>
    </subcellularLocation>
</comment>
<gene>
    <name evidence="8" type="primary">tilS</name>
    <name evidence="10" type="ORF">SAMN04487944_12513</name>
</gene>
<evidence type="ECO:0000256" key="5">
    <source>
        <dbReference type="ARBA" id="ARBA00022741"/>
    </source>
</evidence>
<evidence type="ECO:0000256" key="3">
    <source>
        <dbReference type="ARBA" id="ARBA00022598"/>
    </source>
</evidence>
<dbReference type="NCBIfam" id="TIGR02432">
    <property type="entry name" value="lysidine_TilS_N"/>
    <property type="match status" value="1"/>
</dbReference>
<dbReference type="GO" id="GO:0005524">
    <property type="term" value="F:ATP binding"/>
    <property type="evidence" value="ECO:0007669"/>
    <property type="project" value="UniProtKB-UniRule"/>
</dbReference>
<feature type="domain" description="Lysidine-tRNA(Ile) synthetase C-terminal" evidence="9">
    <location>
        <begin position="389"/>
        <end position="461"/>
    </location>
</feature>